<comment type="caution">
    <text evidence="1">The sequence shown here is derived from an EMBL/GenBank/DDBJ whole genome shotgun (WGS) entry which is preliminary data.</text>
</comment>
<gene>
    <name evidence="1" type="ORF">EV671_102750</name>
</gene>
<reference evidence="1 2" key="1">
    <citation type="submission" date="2019-03" db="EMBL/GenBank/DDBJ databases">
        <title>Genomic Encyclopedia of Type Strains, Phase IV (KMG-IV): sequencing the most valuable type-strain genomes for metagenomic binning, comparative biology and taxonomic classification.</title>
        <authorList>
            <person name="Goeker M."/>
        </authorList>
    </citation>
    <scope>NUCLEOTIDE SEQUENCE [LARGE SCALE GENOMIC DNA]</scope>
    <source>
        <strain evidence="1 2">DSM 654</strain>
    </source>
</reference>
<organism evidence="1 2">
    <name type="scientific">Roseateles saccharophilus</name>
    <name type="common">Pseudomonas saccharophila</name>
    <dbReference type="NCBI Taxonomy" id="304"/>
    <lineage>
        <taxon>Bacteria</taxon>
        <taxon>Pseudomonadati</taxon>
        <taxon>Pseudomonadota</taxon>
        <taxon>Betaproteobacteria</taxon>
        <taxon>Burkholderiales</taxon>
        <taxon>Sphaerotilaceae</taxon>
        <taxon>Roseateles</taxon>
    </lineage>
</organism>
<evidence type="ECO:0000313" key="1">
    <source>
        <dbReference type="EMBL" id="TCU91119.1"/>
    </source>
</evidence>
<proteinExistence type="predicted"/>
<keyword evidence="2" id="KW-1185">Reference proteome</keyword>
<dbReference type="Proteomes" id="UP000295110">
    <property type="component" value="Unassembled WGS sequence"/>
</dbReference>
<dbReference type="AlphaFoldDB" id="A0A4V2VPL2"/>
<accession>A0A4V2VPL2</accession>
<protein>
    <recommendedName>
        <fullName evidence="3">Prevent-host-death family protein</fullName>
    </recommendedName>
</protein>
<evidence type="ECO:0000313" key="2">
    <source>
        <dbReference type="Proteomes" id="UP000295110"/>
    </source>
</evidence>
<name>A0A4V2VPL2_ROSSA</name>
<dbReference type="EMBL" id="SMBU01000027">
    <property type="protein sequence ID" value="TCU91119.1"/>
    <property type="molecule type" value="Genomic_DNA"/>
</dbReference>
<sequence length="103" mass="11092">MLMEFNMESARVGIREFRAGLAEFIASDTPVAVTRHGQTVGYFIPTHGQSEADVVALKKAAAELDRLLAARAVDVGEVASEFKAARKAGTKQQSKTDVRSKLA</sequence>
<evidence type="ECO:0008006" key="3">
    <source>
        <dbReference type="Google" id="ProtNLM"/>
    </source>
</evidence>